<organism evidence="1 2">
    <name type="scientific">Candidatus Tanganyikabacteria bacterium</name>
    <dbReference type="NCBI Taxonomy" id="2961651"/>
    <lineage>
        <taxon>Bacteria</taxon>
        <taxon>Bacillati</taxon>
        <taxon>Candidatus Sericytochromatia</taxon>
        <taxon>Candidatus Tanganyikabacteria</taxon>
    </lineage>
</organism>
<dbReference type="Proteomes" id="UP000703893">
    <property type="component" value="Unassembled WGS sequence"/>
</dbReference>
<dbReference type="AlphaFoldDB" id="A0A937X593"/>
<evidence type="ECO:0000313" key="1">
    <source>
        <dbReference type="EMBL" id="MBM3275032.1"/>
    </source>
</evidence>
<dbReference type="EMBL" id="VGJX01000418">
    <property type="protein sequence ID" value="MBM3275032.1"/>
    <property type="molecule type" value="Genomic_DNA"/>
</dbReference>
<proteinExistence type="predicted"/>
<reference evidence="1 2" key="1">
    <citation type="submission" date="2019-03" db="EMBL/GenBank/DDBJ databases">
        <title>Lake Tanganyika Metagenome-Assembled Genomes (MAGs).</title>
        <authorList>
            <person name="Tran P."/>
        </authorList>
    </citation>
    <scope>NUCLEOTIDE SEQUENCE [LARGE SCALE GENOMIC DNA]</scope>
    <source>
        <strain evidence="1">K_DeepCast_65m_m2_236</strain>
    </source>
</reference>
<comment type="caution">
    <text evidence="1">The sequence shown here is derived from an EMBL/GenBank/DDBJ whole genome shotgun (WGS) entry which is preliminary data.</text>
</comment>
<gene>
    <name evidence="1" type="ORF">FJZ00_07755</name>
</gene>
<accession>A0A937X593</accession>
<name>A0A937X593_9BACT</name>
<evidence type="ECO:0000313" key="2">
    <source>
        <dbReference type="Proteomes" id="UP000703893"/>
    </source>
</evidence>
<protein>
    <submittedName>
        <fullName evidence="1">Uncharacterized protein</fullName>
    </submittedName>
</protein>
<sequence length="91" mass="9900">MRSNCEIACPGFKRWVAGYYDVDANGRYLVGENGAPVTERTFCFNENNTCPHDSCILHRGGKGAIVPKAVKLAPNSSEPVPVKRRGTGFLS</sequence>